<gene>
    <name evidence="1" type="ORF">SAMN02745716_1618</name>
</gene>
<accession>A0A1H6FW46</accession>
<evidence type="ECO:0000313" key="1">
    <source>
        <dbReference type="EMBL" id="SEH14388.1"/>
    </source>
</evidence>
<evidence type="ECO:0008006" key="3">
    <source>
        <dbReference type="Google" id="ProtNLM"/>
    </source>
</evidence>
<dbReference type="Pfam" id="PF11253">
    <property type="entry name" value="DUF3052"/>
    <property type="match status" value="1"/>
</dbReference>
<dbReference type="InterPro" id="IPR021412">
    <property type="entry name" value="DUF3052"/>
</dbReference>
<organism evidence="1 2">
    <name type="scientific">Thermoleophilum album</name>
    <dbReference type="NCBI Taxonomy" id="29539"/>
    <lineage>
        <taxon>Bacteria</taxon>
        <taxon>Bacillati</taxon>
        <taxon>Actinomycetota</taxon>
        <taxon>Thermoleophilia</taxon>
        <taxon>Thermoleophilales</taxon>
        <taxon>Thermoleophilaceae</taxon>
        <taxon>Thermoleophilum</taxon>
    </lineage>
</organism>
<name>A0A1H6FW46_THEAL</name>
<reference evidence="2" key="1">
    <citation type="submission" date="2016-10" db="EMBL/GenBank/DDBJ databases">
        <authorList>
            <person name="Varghese N."/>
            <person name="Submissions S."/>
        </authorList>
    </citation>
    <scope>NUCLEOTIDE SEQUENCE [LARGE SCALE GENOMIC DNA]</scope>
    <source>
        <strain evidence="2">ATCC 35263</strain>
    </source>
</reference>
<protein>
    <recommendedName>
        <fullName evidence="3">DUF3052 domain-containing protein</fullName>
    </recommendedName>
</protein>
<proteinExistence type="predicted"/>
<keyword evidence="2" id="KW-1185">Reference proteome</keyword>
<dbReference type="STRING" id="29539.SAMN02745716_1618"/>
<dbReference type="EMBL" id="FNWJ01000002">
    <property type="protein sequence ID" value="SEH14388.1"/>
    <property type="molecule type" value="Genomic_DNA"/>
</dbReference>
<dbReference type="Proteomes" id="UP000222056">
    <property type="component" value="Unassembled WGS sequence"/>
</dbReference>
<evidence type="ECO:0000313" key="2">
    <source>
        <dbReference type="Proteomes" id="UP000222056"/>
    </source>
</evidence>
<dbReference type="AlphaFoldDB" id="A0A1H6FW46"/>
<sequence length="142" mass="15484">MGAMGEDVKAVGELARRLGIGEGERVEVAGEIGADLRRELRAAIGRGFVRSGELDAAVVAVETAKDAAEALVRYRPRLRDTGRIWLVTPKRGGRWQLEQLRVLPVARKLGLIDNKTCSLDAERSAIRFVIPRALRAREAGGD</sequence>